<dbReference type="HOGENOM" id="CLU_2990132_0_0_11"/>
<dbReference type="KEGG" id="fal:FRAAL6650"/>
<reference evidence="1 2" key="1">
    <citation type="journal article" date="2007" name="Genome Res.">
        <title>Genome characteristics of facultatively symbiotic Frankia sp. strains reflect host range and host plant biogeography.</title>
        <authorList>
            <person name="Normand P."/>
            <person name="Lapierre P."/>
            <person name="Tisa L.S."/>
            <person name="Gogarten J.P."/>
            <person name="Alloisio N."/>
            <person name="Bagnarol E."/>
            <person name="Bassi C.A."/>
            <person name="Berry A.M."/>
            <person name="Bickhart D.M."/>
            <person name="Choisne N."/>
            <person name="Couloux A."/>
            <person name="Cournoyer B."/>
            <person name="Cruveiller S."/>
            <person name="Daubin V."/>
            <person name="Demange N."/>
            <person name="Francino M.P."/>
            <person name="Goltsman E."/>
            <person name="Huang Y."/>
            <person name="Kopp O.R."/>
            <person name="Labarre L."/>
            <person name="Lapidus A."/>
            <person name="Lavire C."/>
            <person name="Marechal J."/>
            <person name="Martinez M."/>
            <person name="Mastronunzio J.E."/>
            <person name="Mullin B.C."/>
            <person name="Niemann J."/>
            <person name="Pujic P."/>
            <person name="Rawnsley T."/>
            <person name="Rouy Z."/>
            <person name="Schenowitz C."/>
            <person name="Sellstedt A."/>
            <person name="Tavares F."/>
            <person name="Tomkins J.P."/>
            <person name="Vallenet D."/>
            <person name="Valverde C."/>
            <person name="Wall L.G."/>
            <person name="Wang Y."/>
            <person name="Medigue C."/>
            <person name="Benson D.R."/>
        </authorList>
    </citation>
    <scope>NUCLEOTIDE SEQUENCE [LARGE SCALE GENOMIC DNA]</scope>
    <source>
        <strain evidence="2">DSM 45986 / CECT 9034 / ACN14a</strain>
    </source>
</reference>
<name>Q0RBB3_FRAAA</name>
<dbReference type="STRING" id="326424.FRAAL6650"/>
<protein>
    <submittedName>
        <fullName evidence="1">Uncharacterized protein</fullName>
    </submittedName>
</protein>
<gene>
    <name evidence="1" type="ordered locus">FRAAL6650</name>
</gene>
<organism evidence="1 2">
    <name type="scientific">Frankia alni (strain DSM 45986 / CECT 9034 / ACN14a)</name>
    <dbReference type="NCBI Taxonomy" id="326424"/>
    <lineage>
        <taxon>Bacteria</taxon>
        <taxon>Bacillati</taxon>
        <taxon>Actinomycetota</taxon>
        <taxon>Actinomycetes</taxon>
        <taxon>Frankiales</taxon>
        <taxon>Frankiaceae</taxon>
        <taxon>Frankia</taxon>
    </lineage>
</organism>
<dbReference type="EMBL" id="CT573213">
    <property type="protein sequence ID" value="CAJ65273.1"/>
    <property type="molecule type" value="Genomic_DNA"/>
</dbReference>
<evidence type="ECO:0000313" key="2">
    <source>
        <dbReference type="Proteomes" id="UP000000657"/>
    </source>
</evidence>
<dbReference type="AlphaFoldDB" id="Q0RBB3"/>
<sequence>MADLAASADGLITLEITHRHVARLGARQPGRHRRRCGVSLPGPARFLVAGPKVPAQR</sequence>
<keyword evidence="2" id="KW-1185">Reference proteome</keyword>
<dbReference type="Proteomes" id="UP000000657">
    <property type="component" value="Chromosome"/>
</dbReference>
<evidence type="ECO:0000313" key="1">
    <source>
        <dbReference type="EMBL" id="CAJ65273.1"/>
    </source>
</evidence>
<accession>Q0RBB3</accession>
<proteinExistence type="predicted"/>